<evidence type="ECO:0000259" key="3">
    <source>
        <dbReference type="Pfam" id="PF16457"/>
    </source>
</evidence>
<gene>
    <name evidence="4" type="ORF">RFI_22449</name>
</gene>
<feature type="region of interest" description="Disordered" evidence="2">
    <location>
        <begin position="103"/>
        <end position="192"/>
    </location>
</feature>
<feature type="compositionally biased region" description="Basic and acidic residues" evidence="2">
    <location>
        <begin position="103"/>
        <end position="114"/>
    </location>
</feature>
<dbReference type="SUPFAM" id="SSF50729">
    <property type="entry name" value="PH domain-like"/>
    <property type="match status" value="1"/>
</dbReference>
<dbReference type="EMBL" id="ASPP01019656">
    <property type="protein sequence ID" value="ETO14916.1"/>
    <property type="molecule type" value="Genomic_DNA"/>
</dbReference>
<feature type="coiled-coil region" evidence="1">
    <location>
        <begin position="507"/>
        <end position="534"/>
    </location>
</feature>
<reference evidence="4 5" key="1">
    <citation type="journal article" date="2013" name="Curr. Biol.">
        <title>The Genome of the Foraminiferan Reticulomyxa filosa.</title>
        <authorList>
            <person name="Glockner G."/>
            <person name="Hulsmann N."/>
            <person name="Schleicher M."/>
            <person name="Noegel A.A."/>
            <person name="Eichinger L."/>
            <person name="Gallinger C."/>
            <person name="Pawlowski J."/>
            <person name="Sierra R."/>
            <person name="Euteneuer U."/>
            <person name="Pillet L."/>
            <person name="Moustafa A."/>
            <person name="Platzer M."/>
            <person name="Groth M."/>
            <person name="Szafranski K."/>
            <person name="Schliwa M."/>
        </authorList>
    </citation>
    <scope>NUCLEOTIDE SEQUENCE [LARGE SCALE GENOMIC DNA]</scope>
</reference>
<accession>X6MMR0</accession>
<dbReference type="OrthoDB" id="1632067at2759"/>
<feature type="compositionally biased region" description="Polar residues" evidence="2">
    <location>
        <begin position="164"/>
        <end position="176"/>
    </location>
</feature>
<dbReference type="AlphaFoldDB" id="X6MMR0"/>
<name>X6MMR0_RETFI</name>
<dbReference type="Pfam" id="PF16457">
    <property type="entry name" value="PH_12"/>
    <property type="match status" value="1"/>
</dbReference>
<evidence type="ECO:0000313" key="5">
    <source>
        <dbReference type="Proteomes" id="UP000023152"/>
    </source>
</evidence>
<keyword evidence="5" id="KW-1185">Reference proteome</keyword>
<dbReference type="Proteomes" id="UP000023152">
    <property type="component" value="Unassembled WGS sequence"/>
</dbReference>
<dbReference type="InterPro" id="IPR011993">
    <property type="entry name" value="PH-like_dom_sf"/>
</dbReference>
<feature type="region of interest" description="Disordered" evidence="2">
    <location>
        <begin position="249"/>
        <end position="271"/>
    </location>
</feature>
<feature type="region of interest" description="Disordered" evidence="2">
    <location>
        <begin position="1"/>
        <end position="32"/>
    </location>
</feature>
<dbReference type="Gene3D" id="2.30.29.30">
    <property type="entry name" value="Pleckstrin-homology domain (PH domain)/Phosphotyrosine-binding domain (PTB)"/>
    <property type="match status" value="1"/>
</dbReference>
<evidence type="ECO:0000256" key="2">
    <source>
        <dbReference type="SAM" id="MobiDB-lite"/>
    </source>
</evidence>
<evidence type="ECO:0000256" key="1">
    <source>
        <dbReference type="SAM" id="Coils"/>
    </source>
</evidence>
<feature type="compositionally biased region" description="Basic and acidic residues" evidence="2">
    <location>
        <begin position="124"/>
        <end position="135"/>
    </location>
</feature>
<feature type="region of interest" description="Disordered" evidence="2">
    <location>
        <begin position="448"/>
        <end position="468"/>
    </location>
</feature>
<feature type="domain" description="PH" evidence="3">
    <location>
        <begin position="315"/>
        <end position="421"/>
    </location>
</feature>
<keyword evidence="1" id="KW-0175">Coiled coil</keyword>
<proteinExistence type="predicted"/>
<sequence length="572" mass="65333">MIEQPRTSTRTKSKEKRVSQAKQSKQPTNRFVPNKYGLKKKKRLVLCVRVFVYTYHKKKKNDDHERIEKGNKESKLPILDARKSVNTQITQGLFDIVIESKTKERQKAATKKEAETEEEEEEEKEKKERDGEGGRGDMMNDLNAFFGFDNSNSSNNIGTETGKKSSSAKLTKNTRGNSQSDDNSSDSKTKERPSIAGIIGQHEQQHFESSLKVIKEENMSSPTNGDDDDDDDKDEKMPTLKEILKEYCDNNNNNNNNAANATTDNNDTTNTNINGITVNKTLSTSRKIADVADDADISLEIKPVSGLETDALAELHRGSALLKYPHGRGFPHFKYVELSQDNTWMQWYSRKKKPESTRIRIADMKDVLKGQETQVFRKFHQTALEKASFSVVFGRDYRSLDLVCKSTDECDLWVCGLRRLCDLHRQGKDLTQLRQLVVPVLFKDRNRPQSRVGSGKFVRADDSSHASDLVDPNELKEVKKELADFQKAFARVKLLAQRAPIAQSSHVDRIRLVLSEHEERLEELAHEVAHTRDTSISKRDLWRANVDLQAIEEKIDVVFECSKNSKRHSNFW</sequence>
<dbReference type="InterPro" id="IPR001849">
    <property type="entry name" value="PH_domain"/>
</dbReference>
<protein>
    <submittedName>
        <fullName evidence="4">Zinc ion binding protein</fullName>
    </submittedName>
</protein>
<comment type="caution">
    <text evidence="4">The sequence shown here is derived from an EMBL/GenBank/DDBJ whole genome shotgun (WGS) entry which is preliminary data.</text>
</comment>
<feature type="compositionally biased region" description="Polar residues" evidence="2">
    <location>
        <begin position="20"/>
        <end position="31"/>
    </location>
</feature>
<evidence type="ECO:0000313" key="4">
    <source>
        <dbReference type="EMBL" id="ETO14916.1"/>
    </source>
</evidence>
<organism evidence="4 5">
    <name type="scientific">Reticulomyxa filosa</name>
    <dbReference type="NCBI Taxonomy" id="46433"/>
    <lineage>
        <taxon>Eukaryota</taxon>
        <taxon>Sar</taxon>
        <taxon>Rhizaria</taxon>
        <taxon>Retaria</taxon>
        <taxon>Foraminifera</taxon>
        <taxon>Monothalamids</taxon>
        <taxon>Reticulomyxidae</taxon>
        <taxon>Reticulomyxa</taxon>
    </lineage>
</organism>